<keyword evidence="1" id="KW-1133">Transmembrane helix</keyword>
<feature type="transmembrane region" description="Helical" evidence="1">
    <location>
        <begin position="50"/>
        <end position="68"/>
    </location>
</feature>
<keyword evidence="1" id="KW-0812">Transmembrane</keyword>
<keyword evidence="1" id="KW-0472">Membrane</keyword>
<keyword evidence="3" id="KW-1185">Reference proteome</keyword>
<dbReference type="EMBL" id="JAUCGQ010000001">
    <property type="protein sequence ID" value="MDM7853404.1"/>
    <property type="molecule type" value="Genomic_DNA"/>
</dbReference>
<reference evidence="2 3" key="1">
    <citation type="submission" date="2023-06" db="EMBL/GenBank/DDBJ databases">
        <title>Cellulomonas sp. MW4 Whole genome sequence.</title>
        <authorList>
            <person name="Park S."/>
        </authorList>
    </citation>
    <scope>NUCLEOTIDE SEQUENCE [LARGE SCALE GENOMIC DNA]</scope>
    <source>
        <strain evidence="2 3">MW4</strain>
    </source>
</reference>
<dbReference type="Proteomes" id="UP001529338">
    <property type="component" value="Unassembled WGS sequence"/>
</dbReference>
<evidence type="ECO:0000313" key="3">
    <source>
        <dbReference type="Proteomes" id="UP001529338"/>
    </source>
</evidence>
<accession>A0ABT7SB35</accession>
<organism evidence="2 3">
    <name type="scientific">Cellulomonas alba</name>
    <dbReference type="NCBI Taxonomy" id="3053467"/>
    <lineage>
        <taxon>Bacteria</taxon>
        <taxon>Bacillati</taxon>
        <taxon>Actinomycetota</taxon>
        <taxon>Actinomycetes</taxon>
        <taxon>Micrococcales</taxon>
        <taxon>Cellulomonadaceae</taxon>
        <taxon>Cellulomonas</taxon>
    </lineage>
</organism>
<gene>
    <name evidence="2" type="ORF">QRT04_00525</name>
</gene>
<comment type="caution">
    <text evidence="2">The sequence shown here is derived from an EMBL/GenBank/DDBJ whole genome shotgun (WGS) entry which is preliminary data.</text>
</comment>
<name>A0ABT7SB35_9CELL</name>
<sequence>MTTLLERPKLALKPKGKAGGSSVLTGGLPQVNLLPPEVRAARGLQQTKRYLVMALAATLVLCVGVVGWSKIEKSSADSDFQSAQDDTTRLLNEQKKYADVPKVLNALGNTELARQIGMGTDVDWQAYIGAITAVLPKDVSIDTLTVTGDTPMEAAKAGVEDPLQPQSVGTISFTGRTVTVPDTAAWIKALNSVPGFAGAWVSATQVAGDDHGDYYSVASSVQLLKTTYTHNYDVTTDAKGTK</sequence>
<protein>
    <submittedName>
        <fullName evidence="2">Fimbrial assembly protein</fullName>
    </submittedName>
</protein>
<evidence type="ECO:0000256" key="1">
    <source>
        <dbReference type="SAM" id="Phobius"/>
    </source>
</evidence>
<dbReference type="RefSeq" id="WP_289452929.1">
    <property type="nucleotide sequence ID" value="NZ_JAUCGQ010000001.1"/>
</dbReference>
<evidence type="ECO:0000313" key="2">
    <source>
        <dbReference type="EMBL" id="MDM7853404.1"/>
    </source>
</evidence>
<proteinExistence type="predicted"/>